<feature type="non-terminal residue" evidence="2">
    <location>
        <position position="1"/>
    </location>
</feature>
<sequence>IHIKFCVKSNKSASETLEMLKVVYGEEVMSRARVFDWHKRFKEGRDDIHGDMKSGCPVMHRTHENMKRVRNWLGSNSRKVKFRPRNRFVLTENLHVSKASRRIIS</sequence>
<organism evidence="2 3">
    <name type="scientific">Crocuta crocuta</name>
    <name type="common">Spotted hyena</name>
    <dbReference type="NCBI Taxonomy" id="9678"/>
    <lineage>
        <taxon>Eukaryota</taxon>
        <taxon>Metazoa</taxon>
        <taxon>Chordata</taxon>
        <taxon>Craniata</taxon>
        <taxon>Vertebrata</taxon>
        <taxon>Euteleostomi</taxon>
        <taxon>Mammalia</taxon>
        <taxon>Eutheria</taxon>
        <taxon>Laurasiatheria</taxon>
        <taxon>Carnivora</taxon>
        <taxon>Feliformia</taxon>
        <taxon>Hyaenidae</taxon>
        <taxon>Crocuta</taxon>
    </lineage>
</organism>
<dbReference type="PANTHER" id="PTHR46060:SF3">
    <property type="entry name" value="PROTEIN GVQW3"/>
    <property type="match status" value="1"/>
</dbReference>
<dbReference type="Gene3D" id="1.10.10.1450">
    <property type="match status" value="1"/>
</dbReference>
<evidence type="ECO:0000259" key="1">
    <source>
        <dbReference type="Pfam" id="PF17906"/>
    </source>
</evidence>
<dbReference type="AlphaFoldDB" id="A0A6G1B5S3"/>
<feature type="domain" description="Mos1 transposase HTH" evidence="1">
    <location>
        <begin position="5"/>
        <end position="44"/>
    </location>
</feature>
<reference evidence="2 3" key="1">
    <citation type="submission" date="2019-11" db="EMBL/GenBank/DDBJ databases">
        <authorList>
            <person name="Yang C."/>
            <person name="Li F."/>
        </authorList>
    </citation>
    <scope>NUCLEOTIDE SEQUENCE [LARGE SCALE GENOMIC DNA]</scope>
    <source>
        <strain evidence="2">KB4526</strain>
        <tissue evidence="2">Muscle</tissue>
    </source>
</reference>
<dbReference type="Proteomes" id="UP000475037">
    <property type="component" value="Unassembled WGS sequence"/>
</dbReference>
<accession>A0A6G1B5S3</accession>
<dbReference type="Pfam" id="PF17906">
    <property type="entry name" value="HTH_48"/>
    <property type="match status" value="1"/>
</dbReference>
<dbReference type="PANTHER" id="PTHR46060">
    <property type="entry name" value="MARINER MOS1 TRANSPOSASE-LIKE PROTEIN"/>
    <property type="match status" value="1"/>
</dbReference>
<proteinExistence type="predicted"/>
<comment type="caution">
    <text evidence="2">The sequence shown here is derived from an EMBL/GenBank/DDBJ whole genome shotgun (WGS) entry which is preliminary data.</text>
</comment>
<name>A0A6G1B5S3_CROCR</name>
<dbReference type="InterPro" id="IPR041426">
    <property type="entry name" value="Mos1_HTH"/>
</dbReference>
<gene>
    <name evidence="2" type="primary">Yk006</name>
    <name evidence="2" type="ORF">FOF47_R14131</name>
</gene>
<dbReference type="InterPro" id="IPR052709">
    <property type="entry name" value="Transposase-MT_Hybrid"/>
</dbReference>
<protein>
    <submittedName>
        <fullName evidence="2">YK006 protein</fullName>
    </submittedName>
</protein>
<dbReference type="EMBL" id="VOAJ01002273">
    <property type="protein sequence ID" value="KAF0883276.1"/>
    <property type="molecule type" value="Genomic_DNA"/>
</dbReference>
<evidence type="ECO:0000313" key="3">
    <source>
        <dbReference type="Proteomes" id="UP000475037"/>
    </source>
</evidence>
<feature type="non-terminal residue" evidence="2">
    <location>
        <position position="105"/>
    </location>
</feature>
<keyword evidence="3" id="KW-1185">Reference proteome</keyword>
<evidence type="ECO:0000313" key="2">
    <source>
        <dbReference type="EMBL" id="KAF0883276.1"/>
    </source>
</evidence>